<evidence type="ECO:0000313" key="6">
    <source>
        <dbReference type="Proteomes" id="UP000670475"/>
    </source>
</evidence>
<dbReference type="Proteomes" id="UP000670475">
    <property type="component" value="Unassembled WGS sequence"/>
</dbReference>
<keyword evidence="1" id="KW-0479">Metal-binding</keyword>
<feature type="domain" description="NodB homology" evidence="4">
    <location>
        <begin position="96"/>
        <end position="276"/>
    </location>
</feature>
<comment type="caution">
    <text evidence="5">The sequence shown here is derived from an EMBL/GenBank/DDBJ whole genome shotgun (WGS) entry which is preliminary data.</text>
</comment>
<feature type="signal peptide" evidence="3">
    <location>
        <begin position="1"/>
        <end position="30"/>
    </location>
</feature>
<gene>
    <name evidence="5" type="ORF">JFN87_26070</name>
</gene>
<dbReference type="PANTHER" id="PTHR10587:SF133">
    <property type="entry name" value="CHITIN DEACETYLASE 1-RELATED"/>
    <property type="match status" value="1"/>
</dbReference>
<dbReference type="Pfam" id="PF01522">
    <property type="entry name" value="Polysacc_deac_1"/>
    <property type="match status" value="1"/>
</dbReference>
<proteinExistence type="predicted"/>
<dbReference type="PANTHER" id="PTHR10587">
    <property type="entry name" value="GLYCOSYL TRANSFERASE-RELATED"/>
    <property type="match status" value="1"/>
</dbReference>
<dbReference type="GO" id="GO:0016020">
    <property type="term" value="C:membrane"/>
    <property type="evidence" value="ECO:0007669"/>
    <property type="project" value="TreeGrafter"/>
</dbReference>
<dbReference type="GO" id="GO:0046872">
    <property type="term" value="F:metal ion binding"/>
    <property type="evidence" value="ECO:0007669"/>
    <property type="project" value="UniProtKB-KW"/>
</dbReference>
<dbReference type="Gene3D" id="3.20.20.370">
    <property type="entry name" value="Glycoside hydrolase/deacetylase"/>
    <property type="match status" value="1"/>
</dbReference>
<dbReference type="GO" id="GO:0016810">
    <property type="term" value="F:hydrolase activity, acting on carbon-nitrogen (but not peptide) bonds"/>
    <property type="evidence" value="ECO:0007669"/>
    <property type="project" value="InterPro"/>
</dbReference>
<keyword evidence="3" id="KW-0732">Signal</keyword>
<evidence type="ECO:0000256" key="2">
    <source>
        <dbReference type="ARBA" id="ARBA00022801"/>
    </source>
</evidence>
<dbReference type="EMBL" id="JAGIQL010000142">
    <property type="protein sequence ID" value="MBP0460909.1"/>
    <property type="molecule type" value="Genomic_DNA"/>
</dbReference>
<dbReference type="GO" id="GO:0005975">
    <property type="term" value="P:carbohydrate metabolic process"/>
    <property type="evidence" value="ECO:0007669"/>
    <property type="project" value="InterPro"/>
</dbReference>
<dbReference type="InterPro" id="IPR050248">
    <property type="entry name" value="Polysacc_deacetylase_ArnD"/>
</dbReference>
<reference evidence="5" key="1">
    <citation type="submission" date="2021-03" db="EMBL/GenBank/DDBJ databases">
        <title>Whole genome sequence of Streptomyces bomunensis MMS17-BM035.</title>
        <authorList>
            <person name="Lee J.H."/>
        </authorList>
    </citation>
    <scope>NUCLEOTIDE SEQUENCE</scope>
    <source>
        <strain evidence="5">MMS17-BM035</strain>
    </source>
</reference>
<keyword evidence="2" id="KW-0378">Hydrolase</keyword>
<evidence type="ECO:0000256" key="3">
    <source>
        <dbReference type="SAM" id="SignalP"/>
    </source>
</evidence>
<dbReference type="CDD" id="cd10917">
    <property type="entry name" value="CE4_NodB_like_6s_7s"/>
    <property type="match status" value="1"/>
</dbReference>
<feature type="chain" id="PRO_5038648296" evidence="3">
    <location>
        <begin position="31"/>
        <end position="280"/>
    </location>
</feature>
<dbReference type="InterPro" id="IPR011330">
    <property type="entry name" value="Glyco_hydro/deAcase_b/a-brl"/>
</dbReference>
<evidence type="ECO:0000259" key="4">
    <source>
        <dbReference type="PROSITE" id="PS51677"/>
    </source>
</evidence>
<name>A0A940MGR1_9ACTN</name>
<keyword evidence="6" id="KW-1185">Reference proteome</keyword>
<evidence type="ECO:0000256" key="1">
    <source>
        <dbReference type="ARBA" id="ARBA00022723"/>
    </source>
</evidence>
<dbReference type="SUPFAM" id="SSF88713">
    <property type="entry name" value="Glycoside hydrolase/deacetylase"/>
    <property type="match status" value="1"/>
</dbReference>
<dbReference type="PROSITE" id="PS51257">
    <property type="entry name" value="PROKAR_LIPOPROTEIN"/>
    <property type="match status" value="1"/>
</dbReference>
<evidence type="ECO:0000313" key="5">
    <source>
        <dbReference type="EMBL" id="MBP0460909.1"/>
    </source>
</evidence>
<organism evidence="5 6">
    <name type="scientific">Streptomyces montanisoli</name>
    <dbReference type="NCBI Taxonomy" id="2798581"/>
    <lineage>
        <taxon>Bacteria</taxon>
        <taxon>Bacillati</taxon>
        <taxon>Actinomycetota</taxon>
        <taxon>Actinomycetes</taxon>
        <taxon>Kitasatosporales</taxon>
        <taxon>Streptomycetaceae</taxon>
        <taxon>Streptomyces</taxon>
    </lineage>
</organism>
<dbReference type="InterPro" id="IPR006311">
    <property type="entry name" value="TAT_signal"/>
</dbReference>
<sequence length="280" mass="30276">MKNDQMIHGRRRALRLGAGLGAAAATGLVAACQAAAPEHHAAAKAAAPAAGPQAAVQRNPATYRLRPMTAGVAPARQKAAPPVREKPFYELPVAGRAVVLSFDDGPEPTYTPEVLDALAAHDVKAMFFVCGEMVSYFPDLVRRAVDEGHLIGNHTWSHPALPRMSMAKIKDEMGRTSEIVEKTTGVAPSWFRAPFGWWDKRTFTYGAHLGMEPLAWYVDTMDWSEPGTDKIVKTVLDGLGSGRVILHHDGGGVRKQTVAALHRYLPQLASRGYATSLPRP</sequence>
<dbReference type="AlphaFoldDB" id="A0A940MGR1"/>
<accession>A0A940MGR1</accession>
<protein>
    <submittedName>
        <fullName evidence="5">Polysaccharide deacetylase family protein</fullName>
    </submittedName>
</protein>
<dbReference type="PROSITE" id="PS51318">
    <property type="entry name" value="TAT"/>
    <property type="match status" value="1"/>
</dbReference>
<dbReference type="InterPro" id="IPR002509">
    <property type="entry name" value="NODB_dom"/>
</dbReference>
<dbReference type="PROSITE" id="PS51677">
    <property type="entry name" value="NODB"/>
    <property type="match status" value="1"/>
</dbReference>